<evidence type="ECO:0000256" key="1">
    <source>
        <dbReference type="ARBA" id="ARBA00004651"/>
    </source>
</evidence>
<dbReference type="SUPFAM" id="SSF103473">
    <property type="entry name" value="MFS general substrate transporter"/>
    <property type="match status" value="1"/>
</dbReference>
<organism evidence="9 10">
    <name type="scientific">Arenivirga flava</name>
    <dbReference type="NCBI Taxonomy" id="1930060"/>
    <lineage>
        <taxon>Bacteria</taxon>
        <taxon>Bacillati</taxon>
        <taxon>Actinomycetota</taxon>
        <taxon>Actinomycetes</taxon>
        <taxon>Micrococcales</taxon>
        <taxon>Microbacteriaceae</taxon>
        <taxon>Arenivirga</taxon>
    </lineage>
</organism>
<dbReference type="AlphaFoldDB" id="A0AA37X8A5"/>
<dbReference type="RefSeq" id="WP_284230029.1">
    <property type="nucleotide sequence ID" value="NZ_BSUL01000001.1"/>
</dbReference>
<evidence type="ECO:0000256" key="8">
    <source>
        <dbReference type="SAM" id="Phobius"/>
    </source>
</evidence>
<keyword evidence="3" id="KW-1003">Cell membrane</keyword>
<feature type="transmembrane region" description="Helical" evidence="8">
    <location>
        <begin position="131"/>
        <end position="149"/>
    </location>
</feature>
<reference evidence="9 10" key="1">
    <citation type="journal article" date="2014" name="Int. J. Syst. Evol. Microbiol.">
        <title>Complete genome sequence of Corynebacterium casei LMG S-19264T (=DSM 44701T), isolated from a smear-ripened cheese.</title>
        <authorList>
            <consortium name="US DOE Joint Genome Institute (JGI-PGF)"/>
            <person name="Walter F."/>
            <person name="Albersmeier A."/>
            <person name="Kalinowski J."/>
            <person name="Ruckert C."/>
        </authorList>
    </citation>
    <scope>NUCLEOTIDE SEQUENCE [LARGE SCALE GENOMIC DNA]</scope>
    <source>
        <strain evidence="9 10">NBRC 112289</strain>
    </source>
</reference>
<keyword evidence="2" id="KW-0813">Transport</keyword>
<dbReference type="InterPro" id="IPR036259">
    <property type="entry name" value="MFS_trans_sf"/>
</dbReference>
<feature type="transmembrane region" description="Helical" evidence="8">
    <location>
        <begin position="311"/>
        <end position="329"/>
    </location>
</feature>
<evidence type="ECO:0000256" key="5">
    <source>
        <dbReference type="ARBA" id="ARBA00022989"/>
    </source>
</evidence>
<dbReference type="Gene3D" id="1.20.1250.20">
    <property type="entry name" value="MFS general substrate transporter like domains"/>
    <property type="match status" value="1"/>
</dbReference>
<gene>
    <name evidence="9" type="ORF">GCM10025874_06870</name>
</gene>
<evidence type="ECO:0000256" key="6">
    <source>
        <dbReference type="ARBA" id="ARBA00023136"/>
    </source>
</evidence>
<proteinExistence type="predicted"/>
<dbReference type="Proteomes" id="UP001157160">
    <property type="component" value="Unassembled WGS sequence"/>
</dbReference>
<evidence type="ECO:0000256" key="4">
    <source>
        <dbReference type="ARBA" id="ARBA00022692"/>
    </source>
</evidence>
<feature type="transmembrane region" description="Helical" evidence="8">
    <location>
        <begin position="73"/>
        <end position="96"/>
    </location>
</feature>
<evidence type="ECO:0000313" key="10">
    <source>
        <dbReference type="Proteomes" id="UP001157160"/>
    </source>
</evidence>
<feature type="transmembrane region" description="Helical" evidence="8">
    <location>
        <begin position="45"/>
        <end position="67"/>
    </location>
</feature>
<keyword evidence="5 8" id="KW-1133">Transmembrane helix</keyword>
<evidence type="ECO:0000256" key="3">
    <source>
        <dbReference type="ARBA" id="ARBA00022475"/>
    </source>
</evidence>
<feature type="region of interest" description="Disordered" evidence="7">
    <location>
        <begin position="1"/>
        <end position="26"/>
    </location>
</feature>
<protein>
    <submittedName>
        <fullName evidence="9">MFS transporter</fullName>
    </submittedName>
</protein>
<evidence type="ECO:0000256" key="2">
    <source>
        <dbReference type="ARBA" id="ARBA00022448"/>
    </source>
</evidence>
<feature type="transmembrane region" description="Helical" evidence="8">
    <location>
        <begin position="335"/>
        <end position="357"/>
    </location>
</feature>
<dbReference type="PANTHER" id="PTHR23517:SF2">
    <property type="entry name" value="MULTIDRUG RESISTANCE PROTEIN MDTH"/>
    <property type="match status" value="1"/>
</dbReference>
<dbReference type="InterPro" id="IPR050171">
    <property type="entry name" value="MFS_Transporters"/>
</dbReference>
<dbReference type="Pfam" id="PF07690">
    <property type="entry name" value="MFS_1"/>
    <property type="match status" value="1"/>
</dbReference>
<sequence>MTQPETSPNPVVGAAPPHPIPSETTSPAGDGALALLRRDPLLRGLVASTLVGALGRGVFFTLTVLYFTRFVGFDPIAVGAGLTVAGGIGVATALLGGTLADRFGAKPVLVLLTLLQGASLAAYAWAAHYAVFLALAALVVGSTNAGYSARSALVARGFASADQVTARATMRVATNVSIAIGAAIAALALAADTAEAYRLAMSGAGAVYLVSALLVLRLPARDVHAGPASGERTPQRRPWRDRRYLALTVFNGLAVMQFTLFEVGVPVWVAEHTSAPDVLVSLLLLGNTVLVIALQIPLARGTGGVRGASRAALLAGIFMAGACGLYAASSVGAGAVVVVVLLGAAVGHSVAELLFSAGGWSLGFELADQRRAGAYQGMLGVGTALGSMAAPLLITATVLTLGAPGWAVLAAVFLAAGVGMHRISRSALRAGVGRV</sequence>
<dbReference type="PANTHER" id="PTHR23517">
    <property type="entry name" value="RESISTANCE PROTEIN MDTM, PUTATIVE-RELATED-RELATED"/>
    <property type="match status" value="1"/>
</dbReference>
<feature type="transmembrane region" description="Helical" evidence="8">
    <location>
        <begin position="244"/>
        <end position="267"/>
    </location>
</feature>
<feature type="transmembrane region" description="Helical" evidence="8">
    <location>
        <begin position="170"/>
        <end position="190"/>
    </location>
</feature>
<feature type="transmembrane region" description="Helical" evidence="8">
    <location>
        <begin position="196"/>
        <end position="216"/>
    </location>
</feature>
<dbReference type="InterPro" id="IPR011701">
    <property type="entry name" value="MFS"/>
</dbReference>
<keyword evidence="10" id="KW-1185">Reference proteome</keyword>
<dbReference type="EMBL" id="BSUL01000001">
    <property type="protein sequence ID" value="GMA27434.1"/>
    <property type="molecule type" value="Genomic_DNA"/>
</dbReference>
<comment type="caution">
    <text evidence="9">The sequence shown here is derived from an EMBL/GenBank/DDBJ whole genome shotgun (WGS) entry which is preliminary data.</text>
</comment>
<feature type="transmembrane region" description="Helical" evidence="8">
    <location>
        <begin position="405"/>
        <end position="424"/>
    </location>
</feature>
<name>A0AA37X8A5_9MICO</name>
<comment type="subcellular location">
    <subcellularLocation>
        <location evidence="1">Cell membrane</location>
        <topology evidence="1">Multi-pass membrane protein</topology>
    </subcellularLocation>
</comment>
<accession>A0AA37X8A5</accession>
<dbReference type="GO" id="GO:0022857">
    <property type="term" value="F:transmembrane transporter activity"/>
    <property type="evidence" value="ECO:0007669"/>
    <property type="project" value="InterPro"/>
</dbReference>
<feature type="transmembrane region" description="Helical" evidence="8">
    <location>
        <begin position="378"/>
        <end position="399"/>
    </location>
</feature>
<feature type="transmembrane region" description="Helical" evidence="8">
    <location>
        <begin position="279"/>
        <end position="299"/>
    </location>
</feature>
<dbReference type="GO" id="GO:0005886">
    <property type="term" value="C:plasma membrane"/>
    <property type="evidence" value="ECO:0007669"/>
    <property type="project" value="UniProtKB-SubCell"/>
</dbReference>
<evidence type="ECO:0000256" key="7">
    <source>
        <dbReference type="SAM" id="MobiDB-lite"/>
    </source>
</evidence>
<keyword evidence="6 8" id="KW-0472">Membrane</keyword>
<evidence type="ECO:0000313" key="9">
    <source>
        <dbReference type="EMBL" id="GMA27434.1"/>
    </source>
</evidence>
<keyword evidence="4 8" id="KW-0812">Transmembrane</keyword>